<gene>
    <name evidence="8" type="ORF">IFJ75_09100</name>
</gene>
<dbReference type="NCBIfam" id="TIGR01782">
    <property type="entry name" value="TonB-Xanth-Caul"/>
    <property type="match status" value="1"/>
</dbReference>
<dbReference type="Pfam" id="PF00593">
    <property type="entry name" value="TonB_dep_Rec_b-barrel"/>
    <property type="match status" value="1"/>
</dbReference>
<evidence type="ECO:0000256" key="5">
    <source>
        <dbReference type="SAM" id="SignalP"/>
    </source>
</evidence>
<feature type="signal peptide" evidence="5">
    <location>
        <begin position="1"/>
        <end position="27"/>
    </location>
</feature>
<dbReference type="AlphaFoldDB" id="A0A975C7H3"/>
<evidence type="ECO:0000256" key="2">
    <source>
        <dbReference type="ARBA" id="ARBA00023136"/>
    </source>
</evidence>
<keyword evidence="3" id="KW-0998">Cell outer membrane</keyword>
<dbReference type="Pfam" id="PF07715">
    <property type="entry name" value="Plug"/>
    <property type="match status" value="1"/>
</dbReference>
<proteinExistence type="inferred from homology"/>
<keyword evidence="4" id="KW-0798">TonB box</keyword>
<reference evidence="8" key="1">
    <citation type="submission" date="2020-09" db="EMBL/GenBank/DDBJ databases">
        <title>Brevundimonas sp. LVF2 isolated from a puddle in Goettingen, Germany.</title>
        <authorList>
            <person name="Friedrich I."/>
            <person name="Klassen A."/>
            <person name="Hannes N."/>
            <person name="Schneider D."/>
            <person name="Hertel R."/>
            <person name="Daniel R."/>
        </authorList>
    </citation>
    <scope>NUCLEOTIDE SEQUENCE</scope>
    <source>
        <strain evidence="8">LVF2</strain>
    </source>
</reference>
<dbReference type="SUPFAM" id="SSF56935">
    <property type="entry name" value="Porins"/>
    <property type="match status" value="1"/>
</dbReference>
<dbReference type="EMBL" id="CP062222">
    <property type="protein sequence ID" value="QTC92977.1"/>
    <property type="molecule type" value="Genomic_DNA"/>
</dbReference>
<dbReference type="InterPro" id="IPR036942">
    <property type="entry name" value="Beta-barrel_TonB_sf"/>
</dbReference>
<dbReference type="KEGG" id="bgoe:IFJ75_09100"/>
<keyword evidence="9" id="KW-1185">Reference proteome</keyword>
<name>A0A975C7H3_9CAUL</name>
<keyword evidence="8" id="KW-0675">Receptor</keyword>
<dbReference type="InterPro" id="IPR037066">
    <property type="entry name" value="Plug_dom_sf"/>
</dbReference>
<dbReference type="PANTHER" id="PTHR40980:SF3">
    <property type="entry name" value="TONB-DEPENDENT RECEPTOR-LIKE BETA-BARREL DOMAIN-CONTAINING PROTEIN"/>
    <property type="match status" value="1"/>
</dbReference>
<evidence type="ECO:0000256" key="4">
    <source>
        <dbReference type="RuleBase" id="RU003357"/>
    </source>
</evidence>
<evidence type="ECO:0000313" key="8">
    <source>
        <dbReference type="EMBL" id="QTC92977.1"/>
    </source>
</evidence>
<organism evidence="8 9">
    <name type="scientific">Brevundimonas goettingensis</name>
    <dbReference type="NCBI Taxonomy" id="2774190"/>
    <lineage>
        <taxon>Bacteria</taxon>
        <taxon>Pseudomonadati</taxon>
        <taxon>Pseudomonadota</taxon>
        <taxon>Alphaproteobacteria</taxon>
        <taxon>Caulobacterales</taxon>
        <taxon>Caulobacteraceae</taxon>
        <taxon>Brevundimonas</taxon>
    </lineage>
</organism>
<feature type="domain" description="TonB-dependent receptor-like beta-barrel" evidence="6">
    <location>
        <begin position="471"/>
        <end position="938"/>
    </location>
</feature>
<dbReference type="PANTHER" id="PTHR40980">
    <property type="entry name" value="PLUG DOMAIN-CONTAINING PROTEIN"/>
    <property type="match status" value="1"/>
</dbReference>
<dbReference type="GO" id="GO:0009279">
    <property type="term" value="C:cell outer membrane"/>
    <property type="evidence" value="ECO:0007669"/>
    <property type="project" value="UniProtKB-SubCell"/>
</dbReference>
<keyword evidence="2 4" id="KW-0472">Membrane</keyword>
<dbReference type="RefSeq" id="WP_207932255.1">
    <property type="nucleotide sequence ID" value="NZ_CP062222.1"/>
</dbReference>
<protein>
    <submittedName>
        <fullName evidence="8">TonB-dependent receptor</fullName>
    </submittedName>
</protein>
<accession>A0A975C7H3</accession>
<evidence type="ECO:0000256" key="1">
    <source>
        <dbReference type="ARBA" id="ARBA00004442"/>
    </source>
</evidence>
<dbReference type="Gene3D" id="2.40.170.20">
    <property type="entry name" value="TonB-dependent receptor, beta-barrel domain"/>
    <property type="match status" value="1"/>
</dbReference>
<comment type="similarity">
    <text evidence="4">Belongs to the TonB-dependent receptor family.</text>
</comment>
<dbReference type="InterPro" id="IPR010104">
    <property type="entry name" value="TonB_rcpt_bac"/>
</dbReference>
<dbReference type="Proteomes" id="UP000663918">
    <property type="component" value="Chromosome"/>
</dbReference>
<feature type="domain" description="TonB-dependent receptor plug" evidence="7">
    <location>
        <begin position="69"/>
        <end position="173"/>
    </location>
</feature>
<evidence type="ECO:0000259" key="6">
    <source>
        <dbReference type="Pfam" id="PF00593"/>
    </source>
</evidence>
<evidence type="ECO:0000259" key="7">
    <source>
        <dbReference type="Pfam" id="PF07715"/>
    </source>
</evidence>
<sequence length="971" mass="104976">MTAKSKTLTRAMLLASAATLFAVPVLAQTAPAPAADETPQQTAPEPSAQVGDVVVTGIRATQRSSIAVKRDSATIVDAIVNDEIGSQPDNSVGDTLERITGVTADRFKGNANELSVRGLGPTLSFSTFNGREVSTAGPDRSVAFQQFPSELVNGVLVYKTQQADFPEGGIAGVIDLRSIRPLDARPRIQAEYRGVYQEKEDAATGRDGFGYRANISVTNRWRDTAIGDIGVSLGYQHQDQASPEDYYTTNSAFIPCNTSAINPNLITGTAAAQTAAGSSFNCAMRSTLSAANRAGTAEVPLYFATTSRAFQQKTTSEIRDGLIGALQWRPNDRLDFALDGQYSNRSSLENRNILAITEAARGIQPLIVGGQLGGGEGFSDGALISYRGNSNVEIQLEDRLREEEYIGGGFAAKYSGDRLTVTTDLSYSQSVRTELQKATNMRSSRRVVYELSGLDDVVPTVNFIGFDINDPANFITAVPASNTNYARYRLVTDRHDEIAAARIDGTYQLGEGFFRSVAAGARVSEHQRKTDANNNVDVAIPIARDGLTAAQLVAQANANCRVPFGSSDFMSQSSTNIHSWAQFNNDCLFNTYTGRDSNPLLTDSRGPEDTDVTETISAVYLMTTFGSELNGIPFSGNAGLRYVHTTVDSRGYRSAVTVTPSVAGSAATIVTVPGTLSEVSGSGEYDYLLPSFNLNFDLNDRTKLRFGASKAIARVGIEEFNVGITPVVDATATTVQGVLANSTTGNPNLKPLESWNLDTSLEWYPSRDAVFSFATYYKWIKNAAFDAVQPYTTSIIANGSEVTFNAVAPANDPETRHLYGFEITGNYVFSFLPGLWSGLGATAGYNYAEADFEFPDPSTVAPYVDPANLRGLSKNNFTGSIFWEGAGLSLRASYRYRSDYSKPNSSTNRSVRGSGYLNLSAQYDLTDNIQLKAQALNVTNERDIMYKPGEDAITEVSESNPQYYFGVRFRY</sequence>
<evidence type="ECO:0000256" key="3">
    <source>
        <dbReference type="ARBA" id="ARBA00023237"/>
    </source>
</evidence>
<keyword evidence="5" id="KW-0732">Signal</keyword>
<evidence type="ECO:0000313" key="9">
    <source>
        <dbReference type="Proteomes" id="UP000663918"/>
    </source>
</evidence>
<comment type="subcellular location">
    <subcellularLocation>
        <location evidence="1 4">Cell outer membrane</location>
    </subcellularLocation>
</comment>
<feature type="chain" id="PRO_5036787885" evidence="5">
    <location>
        <begin position="28"/>
        <end position="971"/>
    </location>
</feature>
<dbReference type="InterPro" id="IPR012910">
    <property type="entry name" value="Plug_dom"/>
</dbReference>
<dbReference type="Gene3D" id="2.170.130.10">
    <property type="entry name" value="TonB-dependent receptor, plug domain"/>
    <property type="match status" value="1"/>
</dbReference>
<dbReference type="InterPro" id="IPR000531">
    <property type="entry name" value="Beta-barrel_TonB"/>
</dbReference>